<dbReference type="Proteomes" id="UP000735302">
    <property type="component" value="Unassembled WGS sequence"/>
</dbReference>
<feature type="compositionally biased region" description="Polar residues" evidence="6">
    <location>
        <begin position="804"/>
        <end position="820"/>
    </location>
</feature>
<evidence type="ECO:0000313" key="7">
    <source>
        <dbReference type="EMBL" id="GFN73768.1"/>
    </source>
</evidence>
<feature type="compositionally biased region" description="Low complexity" evidence="6">
    <location>
        <begin position="1155"/>
        <end position="1167"/>
    </location>
</feature>
<dbReference type="GO" id="GO:0060090">
    <property type="term" value="F:molecular adaptor activity"/>
    <property type="evidence" value="ECO:0007669"/>
    <property type="project" value="InterPro"/>
</dbReference>
<evidence type="ECO:0000256" key="6">
    <source>
        <dbReference type="SAM" id="MobiDB-lite"/>
    </source>
</evidence>
<evidence type="ECO:0000256" key="5">
    <source>
        <dbReference type="SAM" id="Coils"/>
    </source>
</evidence>
<feature type="coiled-coil region" evidence="5">
    <location>
        <begin position="1312"/>
        <end position="1377"/>
    </location>
</feature>
<feature type="compositionally biased region" description="Low complexity" evidence="6">
    <location>
        <begin position="590"/>
        <end position="610"/>
    </location>
</feature>
<feature type="region of interest" description="Disordered" evidence="6">
    <location>
        <begin position="276"/>
        <end position="296"/>
    </location>
</feature>
<feature type="coiled-coil region" evidence="5">
    <location>
        <begin position="1086"/>
        <end position="1113"/>
    </location>
</feature>
<dbReference type="PANTHER" id="PTHR44981">
    <property type="entry name" value="PERICENTRIN-LIKE PROTEIN, ISOFORM F"/>
    <property type="match status" value="1"/>
</dbReference>
<feature type="compositionally biased region" description="Polar residues" evidence="6">
    <location>
        <begin position="519"/>
        <end position="534"/>
    </location>
</feature>
<comment type="caution">
    <text evidence="7">The sequence shown here is derived from an EMBL/GenBank/DDBJ whole genome shotgun (WGS) entry which is preliminary data.</text>
</comment>
<feature type="region of interest" description="Disordered" evidence="6">
    <location>
        <begin position="920"/>
        <end position="1021"/>
    </location>
</feature>
<name>A0AAV3XQW8_9GAST</name>
<keyword evidence="8" id="KW-1185">Reference proteome</keyword>
<keyword evidence="2" id="KW-0963">Cytoplasm</keyword>
<feature type="region of interest" description="Disordered" evidence="6">
    <location>
        <begin position="774"/>
        <end position="828"/>
    </location>
</feature>
<organism evidence="7 8">
    <name type="scientific">Plakobranchus ocellatus</name>
    <dbReference type="NCBI Taxonomy" id="259542"/>
    <lineage>
        <taxon>Eukaryota</taxon>
        <taxon>Metazoa</taxon>
        <taxon>Spiralia</taxon>
        <taxon>Lophotrochozoa</taxon>
        <taxon>Mollusca</taxon>
        <taxon>Gastropoda</taxon>
        <taxon>Heterobranchia</taxon>
        <taxon>Euthyneura</taxon>
        <taxon>Panpulmonata</taxon>
        <taxon>Sacoglossa</taxon>
        <taxon>Placobranchoidea</taxon>
        <taxon>Plakobranchidae</taxon>
        <taxon>Plakobranchus</taxon>
    </lineage>
</organism>
<feature type="non-terminal residue" evidence="7">
    <location>
        <position position="1481"/>
    </location>
</feature>
<feature type="compositionally biased region" description="Basic and acidic residues" evidence="6">
    <location>
        <begin position="1175"/>
        <end position="1187"/>
    </location>
</feature>
<feature type="region of interest" description="Disordered" evidence="6">
    <location>
        <begin position="512"/>
        <end position="610"/>
    </location>
</feature>
<evidence type="ECO:0000256" key="1">
    <source>
        <dbReference type="ARBA" id="ARBA00004300"/>
    </source>
</evidence>
<proteinExistence type="predicted"/>
<feature type="compositionally biased region" description="Basic and acidic residues" evidence="6">
    <location>
        <begin position="933"/>
        <end position="957"/>
    </location>
</feature>
<feature type="region of interest" description="Disordered" evidence="6">
    <location>
        <begin position="1055"/>
        <end position="1083"/>
    </location>
</feature>
<feature type="coiled-coil region" evidence="5">
    <location>
        <begin position="120"/>
        <end position="158"/>
    </location>
</feature>
<feature type="coiled-coil region" evidence="5">
    <location>
        <begin position="1406"/>
        <end position="1479"/>
    </location>
</feature>
<sequence>MRWTSVIHCNFYGRVTGLLDTLRIQYEHQVSSLQRQLEAERRNNQEQAHLKRQEYEELVSELRSKLGQEQQATLDSALKKLSHLHTGEIKQLQAEHQNDICLELTALKLSLEQVYATKTDMETQESKQRYEQKLEALNKQHKEEINRLSAQADDSSHSALSPTEQYNKLVERISKELEQQFPHDVQKSNHMGINGGEKDLDEENHFLESPPSQEVHQLLQSQLREISALQAKVQSMSDQNQHVVGDDVSDMEQQLADLHKQYQAQVEEIQATLRARDEEQQKEMTEHRQQLERQQDEIKSYYDKKVEDMETSFGIEISNLKEKYEAQISGLIHSKLAATTGSDMSAETGQEADGGLPSSLNTPQQREYIHKTMALTAISDTDSDLSMDNSRTALPEDYTARLKILEAELLERDSQLNELRARLKTQENSTFSESDQEVNDLRQKVAELQQDASIALSRCSELQTAIDQKDSELKQLQGVNKDLNIIVEESNLKIQKLEAEKAESEKLYKDLLERESPRSKSSQGRDVPSGSSVDDSFASARDSIHNTPRSYVSDALDFTSPRSDVGEDENKHHHNSSNTQELSDSIPFANDSSDYPSSNGNNNNNNNNSSSAALEMAVEDLKRKVEELDNQLAAAKEREERLRSQIEVSEHNHEEAIEMLKQELQHERQVEVETLQSEFRVQLEVELKRQAAQLCLEGESVPEDGMNSSDHNFQTAADYSDYQSANNNATPLEEPMVEHVCQSVVEIKPTMQKDHSLDNVDFLMQTSEFELQQTAPGAQNLPLKSAEGEKGGNEVGNLSDDSKASTSGSGMPSPVQSSTPMAKRARAEPLTDIEKEMEALRQEYEAKFAQLKAERDEAEERYDRLMQGVQSGEHPELHQLMKDKYDEELELTKSLIQQDFDAQLKEEKKKFVEKHRKLMTDFMDDREKEEEETSKKHAEEMERLRESLAKEFEEKLNAYEQQLDDEQETASPSSESGSRETSTPVKRPDSVEAGVQYEYEESDEETEAERAPTRQLRSFADVVKSPSPATVHDMEFTIQQLTAQVERLTLQLAQKQQEVAGATTPTRSPQHSPENDTLKDEDSALVAMLQSDLDRISAERENVQRTNDRLLSLLSDSVKTYVGVEDTINRKLSQVVSGGTPRPPSAVSGAGDAGSRPSSRPASRPSSVETVPQPGREDSPAMDRKGAGPDADTSQDSHHLENTSILSSATDEGLEISQRLAESIFVGPDLDAEGEEILTDARSRLTTAVGQLLELMEKSTVQLMEAKATQQELLDTLATRAQELESTAGRCSELDSQLAAEIQAKDYLGLELHKAEGLIAGYSAERESLESQLQTLEEQREALIVDLDSTRSRLEEFQRSQTEMDSAREELGRQQELLRDNAGQEMQAEEQPTRSPQVDITPPALLSEVDSLNQEKRELAEQLQHQLDVSRRRLSELEALAEDAERQHEAQLEERGRQIEDLKLQLENTERQLRASKAFVA</sequence>
<dbReference type="GO" id="GO:0005813">
    <property type="term" value="C:centrosome"/>
    <property type="evidence" value="ECO:0007669"/>
    <property type="project" value="UniProtKB-SubCell"/>
</dbReference>
<feature type="compositionally biased region" description="Acidic residues" evidence="6">
    <location>
        <begin position="922"/>
        <end position="932"/>
    </location>
</feature>
<dbReference type="PANTHER" id="PTHR44981:SF2">
    <property type="entry name" value="PERICENTRIN-LIKE PROTEIN, ISOFORM F"/>
    <property type="match status" value="1"/>
</dbReference>
<feature type="region of interest" description="Disordered" evidence="6">
    <location>
        <begin position="1382"/>
        <end position="1401"/>
    </location>
</feature>
<evidence type="ECO:0000313" key="8">
    <source>
        <dbReference type="Proteomes" id="UP000735302"/>
    </source>
</evidence>
<feature type="coiled-coil region" evidence="5">
    <location>
        <begin position="611"/>
        <end position="670"/>
    </location>
</feature>
<feature type="compositionally biased region" description="Acidic residues" evidence="6">
    <location>
        <begin position="998"/>
        <end position="1007"/>
    </location>
</feature>
<keyword evidence="3 5" id="KW-0175">Coiled coil</keyword>
<evidence type="ECO:0000256" key="4">
    <source>
        <dbReference type="ARBA" id="ARBA00023212"/>
    </source>
</evidence>
<keyword evidence="4" id="KW-0206">Cytoskeleton</keyword>
<feature type="region of interest" description="Disordered" evidence="6">
    <location>
        <begin position="342"/>
        <end position="362"/>
    </location>
</feature>
<feature type="coiled-coil region" evidence="5">
    <location>
        <begin position="23"/>
        <end position="72"/>
    </location>
</feature>
<feature type="compositionally biased region" description="Low complexity" evidence="6">
    <location>
        <begin position="969"/>
        <end position="983"/>
    </location>
</feature>
<feature type="coiled-coil region" evidence="5">
    <location>
        <begin position="830"/>
        <end position="868"/>
    </location>
</feature>
<reference evidence="7 8" key="1">
    <citation type="journal article" date="2021" name="Elife">
        <title>Chloroplast acquisition without the gene transfer in kleptoplastic sea slugs, Plakobranchus ocellatus.</title>
        <authorList>
            <person name="Maeda T."/>
            <person name="Takahashi S."/>
            <person name="Yoshida T."/>
            <person name="Shimamura S."/>
            <person name="Takaki Y."/>
            <person name="Nagai Y."/>
            <person name="Toyoda A."/>
            <person name="Suzuki Y."/>
            <person name="Arimoto A."/>
            <person name="Ishii H."/>
            <person name="Satoh N."/>
            <person name="Nishiyama T."/>
            <person name="Hasebe M."/>
            <person name="Maruyama T."/>
            <person name="Minagawa J."/>
            <person name="Obokata J."/>
            <person name="Shigenobu S."/>
        </authorList>
    </citation>
    <scope>NUCLEOTIDE SEQUENCE [LARGE SCALE GENOMIC DNA]</scope>
</reference>
<feature type="compositionally biased region" description="Polar residues" evidence="6">
    <location>
        <begin position="1055"/>
        <end position="1072"/>
    </location>
</feature>
<dbReference type="InterPro" id="IPR028745">
    <property type="entry name" value="AKAP9/Pericentrin"/>
</dbReference>
<evidence type="ECO:0000256" key="2">
    <source>
        <dbReference type="ARBA" id="ARBA00022490"/>
    </source>
</evidence>
<feature type="compositionally biased region" description="Basic and acidic residues" evidence="6">
    <location>
        <begin position="1073"/>
        <end position="1082"/>
    </location>
</feature>
<dbReference type="GO" id="GO:0007165">
    <property type="term" value="P:signal transduction"/>
    <property type="evidence" value="ECO:0007669"/>
    <property type="project" value="InterPro"/>
</dbReference>
<protein>
    <submittedName>
        <fullName evidence="7">A-kinase anchor protein 9-like</fullName>
    </submittedName>
</protein>
<comment type="subcellular location">
    <subcellularLocation>
        <location evidence="1">Cytoplasm</location>
        <location evidence="1">Cytoskeleton</location>
        <location evidence="1">Microtubule organizing center</location>
        <location evidence="1">Centrosome</location>
    </subcellularLocation>
</comment>
<dbReference type="SUPFAM" id="SSF58113">
    <property type="entry name" value="Apolipoprotein A-I"/>
    <property type="match status" value="1"/>
</dbReference>
<accession>A0AAV3XQW8</accession>
<feature type="region of interest" description="Disordered" evidence="6">
    <location>
        <begin position="1133"/>
        <end position="1200"/>
    </location>
</feature>
<gene>
    <name evidence="7" type="ORF">PoB_000027400</name>
</gene>
<dbReference type="EMBL" id="BLXT01000029">
    <property type="protein sequence ID" value="GFN73768.1"/>
    <property type="molecule type" value="Genomic_DNA"/>
</dbReference>
<evidence type="ECO:0000256" key="3">
    <source>
        <dbReference type="ARBA" id="ARBA00023054"/>
    </source>
</evidence>